<evidence type="ECO:0000256" key="1">
    <source>
        <dbReference type="SAM" id="MobiDB-lite"/>
    </source>
</evidence>
<dbReference type="AlphaFoldDB" id="A0A812KI53"/>
<feature type="region of interest" description="Disordered" evidence="1">
    <location>
        <begin position="1"/>
        <end position="25"/>
    </location>
</feature>
<dbReference type="OrthoDB" id="1302410at2759"/>
<organism evidence="2 3">
    <name type="scientific">Symbiodinium pilosum</name>
    <name type="common">Dinoflagellate</name>
    <dbReference type="NCBI Taxonomy" id="2952"/>
    <lineage>
        <taxon>Eukaryota</taxon>
        <taxon>Sar</taxon>
        <taxon>Alveolata</taxon>
        <taxon>Dinophyceae</taxon>
        <taxon>Suessiales</taxon>
        <taxon>Symbiodiniaceae</taxon>
        <taxon>Symbiodinium</taxon>
    </lineage>
</organism>
<evidence type="ECO:0000313" key="3">
    <source>
        <dbReference type="Proteomes" id="UP000649617"/>
    </source>
</evidence>
<comment type="caution">
    <text evidence="2">The sequence shown here is derived from an EMBL/GenBank/DDBJ whole genome shotgun (WGS) entry which is preliminary data.</text>
</comment>
<gene>
    <name evidence="2" type="ORF">SPIL2461_LOCUS3094</name>
</gene>
<accession>A0A812KI53</accession>
<evidence type="ECO:0000313" key="2">
    <source>
        <dbReference type="EMBL" id="CAE7224340.1"/>
    </source>
</evidence>
<name>A0A812KI53_SYMPI</name>
<keyword evidence="3" id="KW-1185">Reference proteome</keyword>
<reference evidence="2" key="1">
    <citation type="submission" date="2021-02" db="EMBL/GenBank/DDBJ databases">
        <authorList>
            <person name="Dougan E. K."/>
            <person name="Rhodes N."/>
            <person name="Thang M."/>
            <person name="Chan C."/>
        </authorList>
    </citation>
    <scope>NUCLEOTIDE SEQUENCE</scope>
</reference>
<sequence>MASKTAEASPVGPKTVRRGNYSSGPHVAVTSRVVLQPNPNFDAAPPAKAPTSTAVSKVAAKVPAARASQYTLPAPHSAEAQKVHLLGDLTKTLQTILTKLQDRELPDSQREQYQAMADKIHLRIKAINLPGAARRR</sequence>
<dbReference type="EMBL" id="CAJNIZ010003636">
    <property type="protein sequence ID" value="CAE7224340.1"/>
    <property type="molecule type" value="Genomic_DNA"/>
</dbReference>
<proteinExistence type="predicted"/>
<protein>
    <submittedName>
        <fullName evidence="2">Uncharacterized protein</fullName>
    </submittedName>
</protein>
<dbReference type="Proteomes" id="UP000649617">
    <property type="component" value="Unassembled WGS sequence"/>
</dbReference>